<keyword evidence="3" id="KW-1185">Reference proteome</keyword>
<name>A0A022PEP4_9GAMM</name>
<evidence type="ECO:0000256" key="1">
    <source>
        <dbReference type="SAM" id="Coils"/>
    </source>
</evidence>
<accession>A0A022PEP4</accession>
<evidence type="ECO:0000313" key="3">
    <source>
        <dbReference type="Proteomes" id="UP000023464"/>
    </source>
</evidence>
<organism evidence="2 3">
    <name type="scientific">Photorhabdus aegyptia</name>
    <dbReference type="NCBI Taxonomy" id="2805098"/>
    <lineage>
        <taxon>Bacteria</taxon>
        <taxon>Pseudomonadati</taxon>
        <taxon>Pseudomonadota</taxon>
        <taxon>Gammaproteobacteria</taxon>
        <taxon>Enterobacterales</taxon>
        <taxon>Morganellaceae</taxon>
        <taxon>Photorhabdus</taxon>
    </lineage>
</organism>
<gene>
    <name evidence="2" type="ORF">BA1DRAFT_04105</name>
</gene>
<reference evidence="2 3" key="1">
    <citation type="submission" date="2014-03" db="EMBL/GenBank/DDBJ databases">
        <title>Draft Genome of Photorhabdus luminescens BA1, an Egyptian Isolate.</title>
        <authorList>
            <person name="Ghazal S."/>
            <person name="Hurst S.G.IV."/>
            <person name="Morris K."/>
            <person name="Thomas K."/>
            <person name="Tisa L.S."/>
        </authorList>
    </citation>
    <scope>NUCLEOTIDE SEQUENCE [LARGE SCALE GENOMIC DNA]</scope>
    <source>
        <strain evidence="2 3">BA1</strain>
    </source>
</reference>
<dbReference type="Proteomes" id="UP000023464">
    <property type="component" value="Unassembled WGS sequence"/>
</dbReference>
<keyword evidence="1" id="KW-0175">Coiled coil</keyword>
<protein>
    <submittedName>
        <fullName evidence="2">Uncharacterized protein</fullName>
    </submittedName>
</protein>
<dbReference type="AlphaFoldDB" id="A0A022PEP4"/>
<proteinExistence type="predicted"/>
<dbReference type="PATRIC" id="fig|1393736.3.peg.4179"/>
<dbReference type="EMBL" id="JFGV01000087">
    <property type="protein sequence ID" value="EYU13418.1"/>
    <property type="molecule type" value="Genomic_DNA"/>
</dbReference>
<sequence>MKTIPNTASLSDVKSIARILHFDVIEVDIGFELWYDESYKGGFTSLAALIKMLNVFISLDEDARVEALAAAKRRAQAALERAQQRHNSLNTLLAGATEAAIMQDGNVIGLCHSIQRAGLTIEVAGDLTAAGAPVHLRSFRLSRSVKNLRAAQFTSLYSPHIHEGSLFYVK</sequence>
<dbReference type="RefSeq" id="WP_036782816.1">
    <property type="nucleotide sequence ID" value="NZ_CAWLTM010000028.1"/>
</dbReference>
<comment type="caution">
    <text evidence="2">The sequence shown here is derived from an EMBL/GenBank/DDBJ whole genome shotgun (WGS) entry which is preliminary data.</text>
</comment>
<evidence type="ECO:0000313" key="2">
    <source>
        <dbReference type="EMBL" id="EYU13418.1"/>
    </source>
</evidence>
<feature type="coiled-coil region" evidence="1">
    <location>
        <begin position="65"/>
        <end position="99"/>
    </location>
</feature>